<keyword evidence="1" id="KW-0732">Signal</keyword>
<organism evidence="2 3">
    <name type="scientific">Alteriqipengyuania halimionae</name>
    <dbReference type="NCBI Taxonomy" id="1926630"/>
    <lineage>
        <taxon>Bacteria</taxon>
        <taxon>Pseudomonadati</taxon>
        <taxon>Pseudomonadota</taxon>
        <taxon>Alphaproteobacteria</taxon>
        <taxon>Sphingomonadales</taxon>
        <taxon>Erythrobacteraceae</taxon>
        <taxon>Alteriqipengyuania</taxon>
    </lineage>
</organism>
<keyword evidence="3" id="KW-1185">Reference proteome</keyword>
<accession>A0A6I4U3U9</accession>
<evidence type="ECO:0000256" key="1">
    <source>
        <dbReference type="SAM" id="SignalP"/>
    </source>
</evidence>
<dbReference type="NCBIfam" id="TIGR01451">
    <property type="entry name" value="B_ant_repeat"/>
    <property type="match status" value="1"/>
</dbReference>
<evidence type="ECO:0000313" key="2">
    <source>
        <dbReference type="EMBL" id="MXP09121.1"/>
    </source>
</evidence>
<dbReference type="EMBL" id="WTYR01000001">
    <property type="protein sequence ID" value="MXP09121.1"/>
    <property type="molecule type" value="Genomic_DNA"/>
</dbReference>
<comment type="caution">
    <text evidence="2">The sequence shown here is derived from an EMBL/GenBank/DDBJ whole genome shotgun (WGS) entry which is preliminary data.</text>
</comment>
<sequence>MWDGKLTCAASALAVACLLSPSDAHADGVRAGTLINNTASATYTDGTGPKTVDSNTVTVTVDELLDVALAWQDGAPLPIGGGSAILAYKLTNTGNAPEAFNLRADPAVAGNDFDTTLDSIAYDTNNNGLYDAGVDVILALGDSTPEIDADESLVIFVLVSGGASAADGDTSDVKVNAEAVTGTGSVGTVFAGKGLDGTDAVVGTSGADADMLGGVIASIAGLDLVKSAAIVDSFGGNQPLPGARVTYTLVATVSGSGSISNLRITDAIPSGTSYAAGSLTLDTAALTDAEDGDAGKVDASGVDVLVGNAAAGNAFTVTFDVIID</sequence>
<protein>
    <submittedName>
        <fullName evidence="2">DUF11 domain-containing protein</fullName>
    </submittedName>
</protein>
<dbReference type="PROSITE" id="PS51257">
    <property type="entry name" value="PROKAR_LIPOPROTEIN"/>
    <property type="match status" value="1"/>
</dbReference>
<reference evidence="2 3" key="1">
    <citation type="submission" date="2019-12" db="EMBL/GenBank/DDBJ databases">
        <title>Genomic-based taxomic classification of the family Erythrobacteraceae.</title>
        <authorList>
            <person name="Xu L."/>
        </authorList>
    </citation>
    <scope>NUCLEOTIDE SEQUENCE [LARGE SCALE GENOMIC DNA]</scope>
    <source>
        <strain evidence="2 3">LMG 29519</strain>
    </source>
</reference>
<feature type="chain" id="PRO_5026020271" evidence="1">
    <location>
        <begin position="27"/>
        <end position="324"/>
    </location>
</feature>
<evidence type="ECO:0000313" key="3">
    <source>
        <dbReference type="Proteomes" id="UP000429229"/>
    </source>
</evidence>
<gene>
    <name evidence="2" type="ORF">GRI68_02875</name>
</gene>
<dbReference type="Gene3D" id="2.60.40.740">
    <property type="match status" value="1"/>
</dbReference>
<feature type="signal peptide" evidence="1">
    <location>
        <begin position="1"/>
        <end position="26"/>
    </location>
</feature>
<dbReference type="AlphaFoldDB" id="A0A6I4U3U9"/>
<proteinExistence type="predicted"/>
<dbReference type="OrthoDB" id="8455960at2"/>
<dbReference type="InterPro" id="IPR047589">
    <property type="entry name" value="DUF11_rpt"/>
</dbReference>
<name>A0A6I4U3U9_9SPHN</name>
<dbReference type="Proteomes" id="UP000429229">
    <property type="component" value="Unassembled WGS sequence"/>
</dbReference>